<feature type="transmembrane region" description="Helical" evidence="2">
    <location>
        <begin position="372"/>
        <end position="394"/>
    </location>
</feature>
<evidence type="ECO:0000313" key="4">
    <source>
        <dbReference type="EMBL" id="TDD41385.1"/>
    </source>
</evidence>
<dbReference type="SMART" id="SM00257">
    <property type="entry name" value="LysM"/>
    <property type="match status" value="2"/>
</dbReference>
<feature type="domain" description="LysM" evidence="3">
    <location>
        <begin position="199"/>
        <end position="248"/>
    </location>
</feature>
<dbReference type="InterPro" id="IPR016032">
    <property type="entry name" value="Sig_transdc_resp-reg_C-effctor"/>
</dbReference>
<dbReference type="CDD" id="cd00118">
    <property type="entry name" value="LysM"/>
    <property type="match status" value="2"/>
</dbReference>
<dbReference type="Pfam" id="PF01476">
    <property type="entry name" value="LysM"/>
    <property type="match status" value="1"/>
</dbReference>
<dbReference type="InterPro" id="IPR036779">
    <property type="entry name" value="LysM_dom_sf"/>
</dbReference>
<evidence type="ECO:0000256" key="2">
    <source>
        <dbReference type="SAM" id="Phobius"/>
    </source>
</evidence>
<dbReference type="InterPro" id="IPR052196">
    <property type="entry name" value="Bact_Kbp"/>
</dbReference>
<feature type="region of interest" description="Disordered" evidence="1">
    <location>
        <begin position="663"/>
        <end position="702"/>
    </location>
</feature>
<dbReference type="PANTHER" id="PTHR34700:SF4">
    <property type="entry name" value="PHAGE-LIKE ELEMENT PBSX PROTEIN XKDP"/>
    <property type="match status" value="1"/>
</dbReference>
<keyword evidence="2" id="KW-0472">Membrane</keyword>
<keyword evidence="2" id="KW-0812">Transmembrane</keyword>
<proteinExistence type="predicted"/>
<dbReference type="GO" id="GO:0006355">
    <property type="term" value="P:regulation of DNA-templated transcription"/>
    <property type="evidence" value="ECO:0007669"/>
    <property type="project" value="InterPro"/>
</dbReference>
<dbReference type="GO" id="GO:0003677">
    <property type="term" value="F:DNA binding"/>
    <property type="evidence" value="ECO:0007669"/>
    <property type="project" value="InterPro"/>
</dbReference>
<feature type="compositionally biased region" description="Basic and acidic residues" evidence="1">
    <location>
        <begin position="672"/>
        <end position="700"/>
    </location>
</feature>
<protein>
    <submittedName>
        <fullName evidence="4">LysM peptidoglycan-binding domain-containing protein</fullName>
    </submittedName>
</protein>
<gene>
    <name evidence="4" type="ORF">E1288_32940</name>
</gene>
<feature type="region of interest" description="Disordered" evidence="1">
    <location>
        <begin position="432"/>
        <end position="463"/>
    </location>
</feature>
<feature type="region of interest" description="Disordered" evidence="1">
    <location>
        <begin position="144"/>
        <end position="197"/>
    </location>
</feature>
<dbReference type="PROSITE" id="PS51782">
    <property type="entry name" value="LYSM"/>
    <property type="match status" value="1"/>
</dbReference>
<sequence>MSRVRIVFAGLGILALLAGMPVILTLTGRLVTIPNLTWPALDTSYWAPPIRDQLTVWAEDTWHTLRLDLRADGALLLVILTTGWITWACLMWWTLSDLFLLLRYGTRVLRERLPQSGPRGWIAAVLASMVISLSGPPASAAPAADRAAVTAPQHPSGGVLPVPSRDTTTLGSGGYADPTPPPEPSTPTTVDDTVRPDCPRYRVARGDTLWGLAQRHLTSPHRWREILDLNADRVGDPRHLQPGWVLLLPPDAAQAPTPSAIPEDAQWVTTAPGDTLTTIAEHHLGNADRWDEIFRLNAHHPQPDGRVLRDPDLIFSGWQLALPTTESHRRTQPHISPEVAAAQTDPKTQPEPAPDRQKPSGRAVTTTSGTALSVGSSGLVATSLAAAVALGLLVRRRRRMRAYRPGSGDRPPLPTLAPSVHALRLAFDGAQPSTRHAGHVETEPITSSPESGPGISGAGPSARDIEVGVRDGQARALDLAAVHGLGLTGPGAEAAARALLVQLLATTNATIVIPDRDARSLISDGLPTSPRLRITEDLTEATTYLANHQETADDTRKRGKLELVLVAGAERQCQRLQVLLDNGTAHGIAGILLGSWETAATVCVLADGLVSATSPAVDELRGARLFHLNATDTRALIDLLADTTTVHPNNDTKHIEQEITAKHAAGGGARAVDTHDDSSADGADDHAESPSNSREDHEQNTTEMVTAAERADPVNTHADQDDRPVTLGVFGPITLTWHTSDGENHDLTQALAPKHKALLVFLALHPNGTTRAALREALWPDSRGHRPYNAFYASLSQIRKALSEASDDHAADVIVQHEETVALNTDRVDVDYWQLRHAEHDRNIATTAEQRMEAWSRIAATYRGELADGMSALWLDGPREDAHRTVLDALAGMAAHYRGRDPHRRLQLLEHARLLNPENEAIYRDIMRVQAELGLTDAISRTVHLLATNLAEIGERPNPSTLTLARTLQNRHQQTVP</sequence>
<feature type="region of interest" description="Disordered" evidence="1">
    <location>
        <begin position="324"/>
        <end position="373"/>
    </location>
</feature>
<dbReference type="InterPro" id="IPR036388">
    <property type="entry name" value="WH-like_DNA-bd_sf"/>
</dbReference>
<dbReference type="SUPFAM" id="SSF46894">
    <property type="entry name" value="C-terminal effector domain of the bipartite response regulators"/>
    <property type="match status" value="1"/>
</dbReference>
<dbReference type="InterPro" id="IPR018392">
    <property type="entry name" value="LysM"/>
</dbReference>
<dbReference type="Proteomes" id="UP000294947">
    <property type="component" value="Unassembled WGS sequence"/>
</dbReference>
<reference evidence="4 5" key="1">
    <citation type="submission" date="2019-03" db="EMBL/GenBank/DDBJ databases">
        <title>Draft genome sequences of novel Actinobacteria.</title>
        <authorList>
            <person name="Sahin N."/>
            <person name="Ay H."/>
            <person name="Saygin H."/>
        </authorList>
    </citation>
    <scope>NUCLEOTIDE SEQUENCE [LARGE SCALE GENOMIC DNA]</scope>
    <source>
        <strain evidence="4 5">7K502</strain>
    </source>
</reference>
<dbReference type="PANTHER" id="PTHR34700">
    <property type="entry name" value="POTASSIUM BINDING PROTEIN KBP"/>
    <property type="match status" value="1"/>
</dbReference>
<comment type="caution">
    <text evidence="4">The sequence shown here is derived from an EMBL/GenBank/DDBJ whole genome shotgun (WGS) entry which is preliminary data.</text>
</comment>
<keyword evidence="2" id="KW-1133">Transmembrane helix</keyword>
<feature type="compositionally biased region" description="Low complexity" evidence="1">
    <location>
        <begin position="443"/>
        <end position="462"/>
    </location>
</feature>
<evidence type="ECO:0000313" key="5">
    <source>
        <dbReference type="Proteomes" id="UP000294947"/>
    </source>
</evidence>
<dbReference type="AlphaFoldDB" id="A0A4R4YA50"/>
<dbReference type="InterPro" id="IPR005158">
    <property type="entry name" value="BTAD"/>
</dbReference>
<dbReference type="EMBL" id="SMKW01000059">
    <property type="protein sequence ID" value="TDD41385.1"/>
    <property type="molecule type" value="Genomic_DNA"/>
</dbReference>
<dbReference type="SUPFAM" id="SSF54106">
    <property type="entry name" value="LysM domain"/>
    <property type="match status" value="1"/>
</dbReference>
<evidence type="ECO:0000259" key="3">
    <source>
        <dbReference type="PROSITE" id="PS51782"/>
    </source>
</evidence>
<organism evidence="4 5">
    <name type="scientific">Saccharopolyspora elongata</name>
    <dbReference type="NCBI Taxonomy" id="2530387"/>
    <lineage>
        <taxon>Bacteria</taxon>
        <taxon>Bacillati</taxon>
        <taxon>Actinomycetota</taxon>
        <taxon>Actinomycetes</taxon>
        <taxon>Pseudonocardiales</taxon>
        <taxon>Pseudonocardiaceae</taxon>
        <taxon>Saccharopolyspora</taxon>
    </lineage>
</organism>
<evidence type="ECO:0000256" key="1">
    <source>
        <dbReference type="SAM" id="MobiDB-lite"/>
    </source>
</evidence>
<dbReference type="OrthoDB" id="8444614at2"/>
<feature type="compositionally biased region" description="Polar residues" evidence="1">
    <location>
        <begin position="363"/>
        <end position="373"/>
    </location>
</feature>
<dbReference type="Gene3D" id="1.10.10.10">
    <property type="entry name" value="Winged helix-like DNA-binding domain superfamily/Winged helix DNA-binding domain"/>
    <property type="match status" value="1"/>
</dbReference>
<dbReference type="SMART" id="SM01043">
    <property type="entry name" value="BTAD"/>
    <property type="match status" value="1"/>
</dbReference>
<accession>A0A4R4YA50</accession>
<keyword evidence="5" id="KW-1185">Reference proteome</keyword>
<dbReference type="Gene3D" id="3.10.350.10">
    <property type="entry name" value="LysM domain"/>
    <property type="match status" value="2"/>
</dbReference>
<name>A0A4R4YA50_9PSEU</name>
<feature type="transmembrane region" description="Helical" evidence="2">
    <location>
        <begin position="74"/>
        <end position="100"/>
    </location>
</feature>